<gene>
    <name evidence="9" type="ORF">GZH47_03075</name>
</gene>
<feature type="transmembrane region" description="Helical" evidence="8">
    <location>
        <begin position="140"/>
        <end position="161"/>
    </location>
</feature>
<dbReference type="EMBL" id="CP048286">
    <property type="protein sequence ID" value="QHW29916.1"/>
    <property type="molecule type" value="Genomic_DNA"/>
</dbReference>
<sequence length="372" mass="42050">MNTFKISLVQAFLLLTITSAVTNQTTLIPLILKVSGRDSWISVLMAFVPGIILLLMLQFIMNATMKESIIPWVKRHFGSFASWMIALPIMIYLLSDSLITLKDTTNWVDTTFLQETPRFVIAASLTLLCYMTAQAGIWSITLCAGVLLPVFILLELFLLLVNMQYKNYQYVMPVLEQGLTPVWHGTIFSTHTVMEVVIVLFIQHHIQAKIRPSFVLLLIVVQVGLVLGTLLDILTNFSPGEVALQRYPTFEQWGLVTLGKNVAHLDFLSIYEWLSGAFIRLSLCMYIIMELCQFKSKRSRTTALLALTLFMLITSLFPIGDPLFVWFLREKFYPFALIFVFAVLGLLLVFAVIVRIRERGGHSHAVGSNSTS</sequence>
<dbReference type="PANTHER" id="PTHR34975">
    <property type="entry name" value="SPORE GERMINATION PROTEIN A2"/>
    <property type="match status" value="1"/>
</dbReference>
<dbReference type="RefSeq" id="WP_162638485.1">
    <property type="nucleotide sequence ID" value="NZ_CP048286.1"/>
</dbReference>
<comment type="subcellular location">
    <subcellularLocation>
        <location evidence="1">Membrane</location>
        <topology evidence="1">Multi-pass membrane protein</topology>
    </subcellularLocation>
</comment>
<evidence type="ECO:0000256" key="4">
    <source>
        <dbReference type="ARBA" id="ARBA00022544"/>
    </source>
</evidence>
<dbReference type="Proteomes" id="UP000479114">
    <property type="component" value="Chromosome"/>
</dbReference>
<keyword evidence="3" id="KW-0813">Transport</keyword>
<evidence type="ECO:0000256" key="2">
    <source>
        <dbReference type="ARBA" id="ARBA00007998"/>
    </source>
</evidence>
<feature type="transmembrane region" description="Helical" evidence="8">
    <location>
        <begin position="77"/>
        <end position="95"/>
    </location>
</feature>
<feature type="transmembrane region" description="Helical" evidence="8">
    <location>
        <begin position="301"/>
        <end position="320"/>
    </location>
</feature>
<evidence type="ECO:0000256" key="5">
    <source>
        <dbReference type="ARBA" id="ARBA00022692"/>
    </source>
</evidence>
<evidence type="ECO:0000313" key="9">
    <source>
        <dbReference type="EMBL" id="QHW29916.1"/>
    </source>
</evidence>
<evidence type="ECO:0000256" key="8">
    <source>
        <dbReference type="SAM" id="Phobius"/>
    </source>
</evidence>
<reference evidence="9 10" key="1">
    <citation type="submission" date="2020-02" db="EMBL/GenBank/DDBJ databases">
        <title>Paenibacillus sp. nov., isolated from rhizosphere soil of tomato.</title>
        <authorList>
            <person name="Weon H.-Y."/>
            <person name="Lee S.A."/>
        </authorList>
    </citation>
    <scope>NUCLEOTIDE SEQUENCE [LARGE SCALE GENOMIC DNA]</scope>
    <source>
        <strain evidence="9 10">14171R-81</strain>
    </source>
</reference>
<comment type="similarity">
    <text evidence="2">Belongs to the amino acid-polyamine-organocation (APC) superfamily. Spore germination protein (SGP) (TC 2.A.3.9) family.</text>
</comment>
<evidence type="ECO:0000256" key="1">
    <source>
        <dbReference type="ARBA" id="ARBA00004141"/>
    </source>
</evidence>
<dbReference type="KEGG" id="prz:GZH47_03075"/>
<dbReference type="AlphaFoldDB" id="A0A6C0NVG6"/>
<feature type="transmembrane region" description="Helical" evidence="8">
    <location>
        <begin position="270"/>
        <end position="289"/>
    </location>
</feature>
<feature type="transmembrane region" description="Helical" evidence="8">
    <location>
        <begin position="332"/>
        <end position="354"/>
    </location>
</feature>
<organism evidence="9 10">
    <name type="scientific">Paenibacillus rhizovicinus</name>
    <dbReference type="NCBI Taxonomy" id="2704463"/>
    <lineage>
        <taxon>Bacteria</taxon>
        <taxon>Bacillati</taxon>
        <taxon>Bacillota</taxon>
        <taxon>Bacilli</taxon>
        <taxon>Bacillales</taxon>
        <taxon>Paenibacillaceae</taxon>
        <taxon>Paenibacillus</taxon>
    </lineage>
</organism>
<proteinExistence type="inferred from homology"/>
<keyword evidence="5 8" id="KW-0812">Transmembrane</keyword>
<evidence type="ECO:0000256" key="7">
    <source>
        <dbReference type="ARBA" id="ARBA00023136"/>
    </source>
</evidence>
<dbReference type="Pfam" id="PF03845">
    <property type="entry name" value="Spore_permease"/>
    <property type="match status" value="1"/>
</dbReference>
<accession>A0A6C0NVG6</accession>
<dbReference type="GO" id="GO:0009847">
    <property type="term" value="P:spore germination"/>
    <property type="evidence" value="ECO:0007669"/>
    <property type="project" value="InterPro"/>
</dbReference>
<feature type="transmembrane region" description="Helical" evidence="8">
    <location>
        <begin position="214"/>
        <end position="234"/>
    </location>
</feature>
<keyword evidence="7 8" id="KW-0472">Membrane</keyword>
<feature type="transmembrane region" description="Helical" evidence="8">
    <location>
        <begin position="181"/>
        <end position="202"/>
    </location>
</feature>
<name>A0A6C0NVG6_9BACL</name>
<protein>
    <submittedName>
        <fullName evidence="9">Endospore germination permease</fullName>
    </submittedName>
</protein>
<dbReference type="InterPro" id="IPR004761">
    <property type="entry name" value="Spore_GerAB"/>
</dbReference>
<keyword evidence="10" id="KW-1185">Reference proteome</keyword>
<dbReference type="PANTHER" id="PTHR34975:SF2">
    <property type="entry name" value="SPORE GERMINATION PROTEIN A2"/>
    <property type="match status" value="1"/>
</dbReference>
<feature type="transmembrane region" description="Helical" evidence="8">
    <location>
        <begin position="40"/>
        <end position="65"/>
    </location>
</feature>
<dbReference type="GO" id="GO:0016020">
    <property type="term" value="C:membrane"/>
    <property type="evidence" value="ECO:0007669"/>
    <property type="project" value="UniProtKB-SubCell"/>
</dbReference>
<evidence type="ECO:0000256" key="6">
    <source>
        <dbReference type="ARBA" id="ARBA00022989"/>
    </source>
</evidence>
<evidence type="ECO:0000256" key="3">
    <source>
        <dbReference type="ARBA" id="ARBA00022448"/>
    </source>
</evidence>
<evidence type="ECO:0000313" key="10">
    <source>
        <dbReference type="Proteomes" id="UP000479114"/>
    </source>
</evidence>
<dbReference type="NCBIfam" id="TIGR00912">
    <property type="entry name" value="2A0309"/>
    <property type="match status" value="1"/>
</dbReference>
<keyword evidence="6 8" id="KW-1133">Transmembrane helix</keyword>
<keyword evidence="4" id="KW-0309">Germination</keyword>